<evidence type="ECO:0000313" key="5">
    <source>
        <dbReference type="Proteomes" id="UP000095282"/>
    </source>
</evidence>
<dbReference type="SUPFAM" id="SSF54585">
    <property type="entry name" value="Cdc48 domain 2-like"/>
    <property type="match status" value="1"/>
</dbReference>
<feature type="domain" description="Peroxisomal ATPase PEX1 N-terminal C-lobe" evidence="4">
    <location>
        <begin position="105"/>
        <end position="178"/>
    </location>
</feature>
<reference evidence="6" key="1">
    <citation type="submission" date="2016-11" db="UniProtKB">
        <authorList>
            <consortium name="WormBaseParasite"/>
        </authorList>
    </citation>
    <scope>IDENTIFICATION</scope>
</reference>
<organism evidence="5 6">
    <name type="scientific">Caenorhabditis tropicalis</name>
    <dbReference type="NCBI Taxonomy" id="1561998"/>
    <lineage>
        <taxon>Eukaryota</taxon>
        <taxon>Metazoa</taxon>
        <taxon>Ecdysozoa</taxon>
        <taxon>Nematoda</taxon>
        <taxon>Chromadorea</taxon>
        <taxon>Rhabditida</taxon>
        <taxon>Rhabditina</taxon>
        <taxon>Rhabditomorpha</taxon>
        <taxon>Rhabditoidea</taxon>
        <taxon>Rhabditidae</taxon>
        <taxon>Peloderinae</taxon>
        <taxon>Caenorhabditis</taxon>
    </lineage>
</organism>
<dbReference type="Gene3D" id="3.10.330.10">
    <property type="match status" value="1"/>
</dbReference>
<dbReference type="Pfam" id="PF09262">
    <property type="entry name" value="PEX-1N"/>
    <property type="match status" value="1"/>
</dbReference>
<evidence type="ECO:0000313" key="6">
    <source>
        <dbReference type="WBParaSite" id="Csp11.Scaffold628.g7109.t3"/>
    </source>
</evidence>
<dbReference type="eggNOG" id="KOG0735">
    <property type="taxonomic scope" value="Eukaryota"/>
</dbReference>
<dbReference type="STRING" id="1561998.A0A1I7TLI3"/>
<dbReference type="GO" id="GO:0005524">
    <property type="term" value="F:ATP binding"/>
    <property type="evidence" value="ECO:0007669"/>
    <property type="project" value="UniProtKB-KW"/>
</dbReference>
<dbReference type="GO" id="GO:0007031">
    <property type="term" value="P:peroxisome organization"/>
    <property type="evidence" value="ECO:0007669"/>
    <property type="project" value="InterPro"/>
</dbReference>
<accession>A0A1I7TLI3</accession>
<protein>
    <submittedName>
        <fullName evidence="6">PEX-1N domain-containing protein</fullName>
    </submittedName>
</protein>
<dbReference type="GO" id="GO:0005777">
    <property type="term" value="C:peroxisome"/>
    <property type="evidence" value="ECO:0007669"/>
    <property type="project" value="InterPro"/>
</dbReference>
<dbReference type="WBParaSite" id="Csp11.Scaffold628.g7109.t3">
    <property type="protein sequence ID" value="Csp11.Scaffold628.g7109.t3"/>
    <property type="gene ID" value="Csp11.Scaffold628.g7109"/>
</dbReference>
<proteinExistence type="predicted"/>
<evidence type="ECO:0000256" key="1">
    <source>
        <dbReference type="ARBA" id="ARBA00022741"/>
    </source>
</evidence>
<evidence type="ECO:0000256" key="2">
    <source>
        <dbReference type="ARBA" id="ARBA00022840"/>
    </source>
</evidence>
<feature type="region of interest" description="Disordered" evidence="3">
    <location>
        <begin position="419"/>
        <end position="449"/>
    </location>
</feature>
<evidence type="ECO:0000256" key="3">
    <source>
        <dbReference type="SAM" id="MobiDB-lite"/>
    </source>
</evidence>
<name>A0A1I7TLI3_9PELO</name>
<keyword evidence="5" id="KW-1185">Reference proteome</keyword>
<sequence>MNHNYPAFVSFHSLSNCFGYAKLLTAINGSNDLSSTKEKLNGPLIGCFRMRSCENPNIYCDLQIFGQLPFTNVFINSVFAEVSGFQDGQEVILEKMDCKTYCSYIEVAPRTDDDYSVIAQSQASIETEFLNQTCLVSQNMIIPHFLSPGVYVQFRIIKIVPETIHPVILNSETELHVQTVMAESQIDGKAFMAHNVSNVVNNLSTHGFLSNYVIKLENIPMVIRVLPKHIVEKWLKSEALKLDKNTVYVAGKVKTRTRPDHGEKFQFLYLHRTKTTNLSKDALNDSLAHMFDSLQLVNRQHCVDGSGSLEPYANIKVVGVPQNRICMLKYCEVIMETETLMWVEEYDMKSLLIKSLRDQVQGNPILLSVEGKELDVLLDDKVIRVRVFPSIKGLLKRWSEKTCFLLELTTKMIFKSISDPKQKTTTEPRRRRRKNDESENTAVSKPEDSETFGFSLTEQFVQIGYVYSKQLK</sequence>
<evidence type="ECO:0000259" key="4">
    <source>
        <dbReference type="Pfam" id="PF09262"/>
    </source>
</evidence>
<dbReference type="InterPro" id="IPR029067">
    <property type="entry name" value="CDC48_domain_2-like_sf"/>
</dbReference>
<keyword evidence="1" id="KW-0547">Nucleotide-binding</keyword>
<dbReference type="Proteomes" id="UP000095282">
    <property type="component" value="Unplaced"/>
</dbReference>
<dbReference type="AlphaFoldDB" id="A0A1I7TLI3"/>
<keyword evidence="2" id="KW-0067">ATP-binding</keyword>
<feature type="compositionally biased region" description="Basic and acidic residues" evidence="3">
    <location>
        <begin position="419"/>
        <end position="428"/>
    </location>
</feature>
<dbReference type="InterPro" id="IPR015342">
    <property type="entry name" value="PEX1-N_C-lobe"/>
</dbReference>